<evidence type="ECO:0000259" key="1">
    <source>
        <dbReference type="PROSITE" id="PS51186"/>
    </source>
</evidence>
<dbReference type="Proteomes" id="UP000294829">
    <property type="component" value="Unassembled WGS sequence"/>
</dbReference>
<dbReference type="PROSITE" id="PS51186">
    <property type="entry name" value="GNAT"/>
    <property type="match status" value="1"/>
</dbReference>
<dbReference type="Pfam" id="PF13673">
    <property type="entry name" value="Acetyltransf_10"/>
    <property type="match status" value="1"/>
</dbReference>
<reference evidence="2 3" key="1">
    <citation type="submission" date="2019-03" db="EMBL/GenBank/DDBJ databases">
        <title>Sapientia aquatica gen. nov., sp. nov., isolated from a crater lake.</title>
        <authorList>
            <person name="Felfoldi T."/>
            <person name="Szabo A."/>
            <person name="Toth E."/>
            <person name="Schumann P."/>
            <person name="Keki Z."/>
            <person name="Marialigeti K."/>
            <person name="Mathe I."/>
        </authorList>
    </citation>
    <scope>NUCLEOTIDE SEQUENCE [LARGE SCALE GENOMIC DNA]</scope>
    <source>
        <strain evidence="2 3">SA-152</strain>
    </source>
</reference>
<keyword evidence="3" id="KW-1185">Reference proteome</keyword>
<dbReference type="OrthoDB" id="9796171at2"/>
<dbReference type="EMBL" id="SMYL01000001">
    <property type="protein sequence ID" value="TDK68778.1"/>
    <property type="molecule type" value="Genomic_DNA"/>
</dbReference>
<proteinExistence type="predicted"/>
<dbReference type="InterPro" id="IPR000182">
    <property type="entry name" value="GNAT_dom"/>
</dbReference>
<evidence type="ECO:0000313" key="3">
    <source>
        <dbReference type="Proteomes" id="UP000294829"/>
    </source>
</evidence>
<name>A0A4R5W6P0_9BURK</name>
<evidence type="ECO:0000313" key="2">
    <source>
        <dbReference type="EMBL" id="TDK68778.1"/>
    </source>
</evidence>
<sequence length="139" mass="15263">MTIVLDNWSVHKEAARAIRMQVFVIEQNVPIELEWDDMDEVCVHAIASDENGQAVGTGRLLPDGHIGRMAVMASARGTGVGSQILTSLMAAAKQRGDKRVVLSAQRQAEGFYAAHGFRVLGDEYLEAGILHITMEHFFN</sequence>
<dbReference type="SUPFAM" id="SSF55729">
    <property type="entry name" value="Acyl-CoA N-acyltransferases (Nat)"/>
    <property type="match status" value="1"/>
</dbReference>
<dbReference type="AlphaFoldDB" id="A0A4R5W6P0"/>
<gene>
    <name evidence="2" type="ORF">E2I14_03290</name>
</gene>
<dbReference type="InterPro" id="IPR016181">
    <property type="entry name" value="Acyl_CoA_acyltransferase"/>
</dbReference>
<dbReference type="Gene3D" id="3.40.630.30">
    <property type="match status" value="1"/>
</dbReference>
<dbReference type="GO" id="GO:0004343">
    <property type="term" value="F:glucosamine 6-phosphate N-acetyltransferase activity"/>
    <property type="evidence" value="ECO:0007669"/>
    <property type="project" value="TreeGrafter"/>
</dbReference>
<dbReference type="PANTHER" id="PTHR13355:SF11">
    <property type="entry name" value="GLUCOSAMINE 6-PHOSPHATE N-ACETYLTRANSFERASE"/>
    <property type="match status" value="1"/>
</dbReference>
<dbReference type="CDD" id="cd04301">
    <property type="entry name" value="NAT_SF"/>
    <property type="match status" value="1"/>
</dbReference>
<accession>A0A4R5W6P0</accession>
<protein>
    <submittedName>
        <fullName evidence="2">GNAT family N-acetyltransferase</fullName>
    </submittedName>
</protein>
<dbReference type="PANTHER" id="PTHR13355">
    <property type="entry name" value="GLUCOSAMINE 6-PHOSPHATE N-ACETYLTRANSFERASE"/>
    <property type="match status" value="1"/>
</dbReference>
<keyword evidence="2" id="KW-0808">Transferase</keyword>
<dbReference type="InterPro" id="IPR039143">
    <property type="entry name" value="GNPNAT1-like"/>
</dbReference>
<organism evidence="2 3">
    <name type="scientific">Sapientia aquatica</name>
    <dbReference type="NCBI Taxonomy" id="1549640"/>
    <lineage>
        <taxon>Bacteria</taxon>
        <taxon>Pseudomonadati</taxon>
        <taxon>Pseudomonadota</taxon>
        <taxon>Betaproteobacteria</taxon>
        <taxon>Burkholderiales</taxon>
        <taxon>Oxalobacteraceae</taxon>
        <taxon>Sapientia</taxon>
    </lineage>
</organism>
<feature type="domain" description="N-acetyltransferase" evidence="1">
    <location>
        <begin position="1"/>
        <end position="139"/>
    </location>
</feature>
<comment type="caution">
    <text evidence="2">The sequence shown here is derived from an EMBL/GenBank/DDBJ whole genome shotgun (WGS) entry which is preliminary data.</text>
</comment>